<keyword evidence="2" id="KW-1185">Reference proteome</keyword>
<reference evidence="1 2" key="1">
    <citation type="submission" date="2024-10" db="EMBL/GenBank/DDBJ databases">
        <title>The Natural Products Discovery Center: Release of the First 8490 Sequenced Strains for Exploring Actinobacteria Biosynthetic Diversity.</title>
        <authorList>
            <person name="Kalkreuter E."/>
            <person name="Kautsar S.A."/>
            <person name="Yang D."/>
            <person name="Bader C.D."/>
            <person name="Teijaro C.N."/>
            <person name="Fluegel L."/>
            <person name="Davis C.M."/>
            <person name="Simpson J.R."/>
            <person name="Lauterbach L."/>
            <person name="Steele A.D."/>
            <person name="Gui C."/>
            <person name="Meng S."/>
            <person name="Li G."/>
            <person name="Viehrig K."/>
            <person name="Ye F."/>
            <person name="Su P."/>
            <person name="Kiefer A.F."/>
            <person name="Nichols A."/>
            <person name="Cepeda A.J."/>
            <person name="Yan W."/>
            <person name="Fan B."/>
            <person name="Jiang Y."/>
            <person name="Adhikari A."/>
            <person name="Zheng C.-J."/>
            <person name="Schuster L."/>
            <person name="Cowan T.M."/>
            <person name="Smanski M.J."/>
            <person name="Chevrette M.G."/>
            <person name="De Carvalho L.P.S."/>
            <person name="Shen B."/>
        </authorList>
    </citation>
    <scope>NUCLEOTIDE SEQUENCE [LARGE SCALE GENOMIC DNA]</scope>
    <source>
        <strain evidence="1 2">NPDC048320</strain>
    </source>
</reference>
<proteinExistence type="predicted"/>
<name>A0ABW7BAX7_9ACTN</name>
<dbReference type="EMBL" id="JBICYV010000015">
    <property type="protein sequence ID" value="MFG3014358.1"/>
    <property type="molecule type" value="Genomic_DNA"/>
</dbReference>
<sequence>MLGDRVYGYVNDTDTISGTVTAVGGRFGDIRAVLWDDGVTTYVGDLDLGISWDYED</sequence>
<organism evidence="1 2">
    <name type="scientific">Streptomyces cinerochromogenes</name>
    <dbReference type="NCBI Taxonomy" id="66422"/>
    <lineage>
        <taxon>Bacteria</taxon>
        <taxon>Bacillati</taxon>
        <taxon>Actinomycetota</taxon>
        <taxon>Actinomycetes</taxon>
        <taxon>Kitasatosporales</taxon>
        <taxon>Streptomycetaceae</taxon>
        <taxon>Streptomyces</taxon>
    </lineage>
</organism>
<protein>
    <submittedName>
        <fullName evidence="1">Uncharacterized protein</fullName>
    </submittedName>
</protein>
<evidence type="ECO:0000313" key="2">
    <source>
        <dbReference type="Proteomes" id="UP001604267"/>
    </source>
</evidence>
<dbReference type="Proteomes" id="UP001604267">
    <property type="component" value="Unassembled WGS sequence"/>
</dbReference>
<comment type="caution">
    <text evidence="1">The sequence shown here is derived from an EMBL/GenBank/DDBJ whole genome shotgun (WGS) entry which is preliminary data.</text>
</comment>
<accession>A0ABW7BAX7</accession>
<dbReference type="RefSeq" id="WP_392820996.1">
    <property type="nucleotide sequence ID" value="NZ_JBICYV010000015.1"/>
</dbReference>
<gene>
    <name evidence="1" type="ORF">ACGFZB_28845</name>
</gene>
<evidence type="ECO:0000313" key="1">
    <source>
        <dbReference type="EMBL" id="MFG3014358.1"/>
    </source>
</evidence>